<feature type="compositionally biased region" description="Low complexity" evidence="1">
    <location>
        <begin position="2606"/>
        <end position="2622"/>
    </location>
</feature>
<organism evidence="3 4">
    <name type="scientific">Neospora caninum (strain Liverpool)</name>
    <dbReference type="NCBI Taxonomy" id="572307"/>
    <lineage>
        <taxon>Eukaryota</taxon>
        <taxon>Sar</taxon>
        <taxon>Alveolata</taxon>
        <taxon>Apicomplexa</taxon>
        <taxon>Conoidasida</taxon>
        <taxon>Coccidia</taxon>
        <taxon>Eucoccidiorida</taxon>
        <taxon>Eimeriorina</taxon>
        <taxon>Sarcocystidae</taxon>
        <taxon>Neospora</taxon>
    </lineage>
</organism>
<feature type="region of interest" description="Disordered" evidence="1">
    <location>
        <begin position="2138"/>
        <end position="2196"/>
    </location>
</feature>
<feature type="compositionally biased region" description="Polar residues" evidence="1">
    <location>
        <begin position="3186"/>
        <end position="3206"/>
    </location>
</feature>
<feature type="region of interest" description="Disordered" evidence="1">
    <location>
        <begin position="658"/>
        <end position="685"/>
    </location>
</feature>
<feature type="region of interest" description="Disordered" evidence="1">
    <location>
        <begin position="991"/>
        <end position="1100"/>
    </location>
</feature>
<dbReference type="InterPro" id="IPR019442">
    <property type="entry name" value="THADA/TRM732_DUF2428"/>
</dbReference>
<dbReference type="Pfam" id="PF10350">
    <property type="entry name" value="DUF2428"/>
    <property type="match status" value="1"/>
</dbReference>
<evidence type="ECO:0000313" key="4">
    <source>
        <dbReference type="Proteomes" id="UP000007494"/>
    </source>
</evidence>
<feature type="compositionally biased region" description="Low complexity" evidence="1">
    <location>
        <begin position="805"/>
        <end position="832"/>
    </location>
</feature>
<feature type="region of interest" description="Disordered" evidence="1">
    <location>
        <begin position="1685"/>
        <end position="1736"/>
    </location>
</feature>
<feature type="region of interest" description="Disordered" evidence="1">
    <location>
        <begin position="1300"/>
        <end position="1352"/>
    </location>
</feature>
<feature type="region of interest" description="Disordered" evidence="1">
    <location>
        <begin position="1243"/>
        <end position="1270"/>
    </location>
</feature>
<feature type="compositionally biased region" description="Polar residues" evidence="1">
    <location>
        <begin position="2186"/>
        <end position="2196"/>
    </location>
</feature>
<dbReference type="PANTHER" id="PTHR14387">
    <property type="entry name" value="THADA/DEATH RECEPTOR INTERACTING PROTEIN"/>
    <property type="match status" value="1"/>
</dbReference>
<accession>F0VBI4</accession>
<sequence>MKDERLPSGTGSVVPVNAMPHTSFAELRQGSVDVSASSSLDCGHGRSPTATGCSFASGDDEIPISGGVLPSPSAHSLLATLRARCALLTSGSDTEPGNGANGDTSSCRTLARLWGSFVEDTKSLESQGIVLRQLANFLFQQAKLAHEAGDRKPVGGAATLQVPEARSSARSSVSSQSASPSGATAGPSLLSSSSTASPMAAGSPSGSEANGVTVSFRNSARGDSIAEFCGPLAEACTDVLLQLRSRGNLSAIGGLQQIERCFAALLKLDGGSVVPARLQCCADSPDAAATPQPAELSKGCRPTQAQDRQEEEETGETAPCLRPSPKSAQATDDRRRARVGDGHTRAEKEPISWRNESAVEVLSRCLRFWARERRACLCELEADDDMEGHDVADSPDVVERPASDLGAQPVLQRMYVAALRVSATLESPTLMGLHGDLWKHRGDSGTGAALGEAAVAFVLLLRGLERATTGDPAPHREASQTPSGQRRTHFVAILQALSALCTSCWPHLVDDAALQKALHEALQPACETGRHRKRRPAPEPGRASGSEWRTSADATAGQLSGGQDLKTNSVTEGRHACCDSSPTSCRYTENDASVVEVLRTAMDPRFLVCFLQQQKELEVLTAVASIKVRLAAFEGLHREGSILSGACGMVRQLLSPPGSALSDTARRDVSRTDEQGRGAGRTARTAGHVATRGGLALLRSLLHLVANSGNARGETEERPFTAADARNLAEHAKSQRDAHAGTTAKAGVFSEVLGHLAAYSQTHDVHAKRDALLLLKQLVDVAPASWLLHSSVGSSSEADVFQDKSAPSSGAASAASAVSPSRSDTPSSSCLPSDHRPCGAGAHSSLLSRSPSPIDTLIEVALSHWQHPQRSVSQVARSLWEALSQVTLNPSPGKRGTPVCVSLSQGQRGDSGVCCLPHRLALAVLDLSAVHRKAQNLALLSLLPAVGVEWLLDQRPGLVVQLLMEIGDSFHTGASAVKFLEGIMKHLCQQSAATGKRRAPGGGDPGQRTRSGEAADPRESSNAAPATGSGKPGAGESLQSRPGDTSGKAVQCSGDTATGESGEAGQRPALPGGLPRTQGRRQGRKASSGGTPATGGRNGAVPVPAALRQVLYPLLVDALFSLPFGSTETLSRRTEVRDDRAPSSAAWPLRASSLNSLSMVSASLSVPASASDRRLSPEASQKVAATVFPLLQALDPQGLAAILQLLYLAGCRFGPGASETLRPTDVQGVASSFGTELSDDLELLPSTDAPDAQKPEGQERSERSRRMRLQASADQLPWSIGEAVLLQVARQAGMAEWSEPAPRLQRGVHHEASGIRGLRGGSDEAQGAAAFVPDTGRTGNARKVGTQEPTAPQAASCSLVVSGVDLEGNVVSVRICRERLQHGLQSGDDEVRMALLKVVALSRLSSVPPARIELELLLDVLEHGSGRQASGATKAAFAEAFKRFLQRARDAYRKQLIERTPQDLRLLLQAPACAREASGNRPAQATAGGVSLQGSARSLDPHASRDRHPEGDRTRGGSATVSESPEEVGSAHLRRQQEDDSLRAFLVFLQRLHRSALLQCLPCMHPDRQNTGTTLLLFLYTLWGSQPPSDLRKGSSCANAALAAARGGQGRLDSGQKLGAAGPELAASETFAGGCAVAEALGFYAAPVQAQLLGMLASRWPRQSEAARKILKLFPRSQLEWGVPSLVPSPRKLPGGETRDSAVRRHSAELEQKQPQLNRASTEDGSDRGANLDGHASRHATSVPCLRSCFVDVLVLIHSIRESDYSAGASQLELALFSAFVVPLRHIVAARTPSLGTAPRSSGATERDWKRPRQSEQLAYSSEDVGCPQPAERRGCMSREDQNEASLSADVLISVLSHALIQQNGGGTAPSPLEGVEAHQLDFGGPQQRDLIDSRESLVQKLFRLLHVFLAASQQRLDALEHHARLSADTPDACIHGLLVVLTKLFRELPPLQSLIQASADYPKDLRLGHGPTNTSGFPHGNDGLSSGSSSGSLAAEDSAGESGSARLTDARVWGAWRMVVTRLLRLLMDACSSMFCVIAEGTDSVMLNAVWQQSGQQEPHQKRPSEKQTFNVDCRGHPLLVRRPAEDGGHMEMPDGEAEDEEETAETLLAVRGWVTVKAAASCLSALLDWVPFEAAEEPPGDELRSDRGQHTETEDATAANSQKAAQTELCPDGLHPGKTAVVSRGTSQAAQRGALQTSRTANAIVTVAEMNAIGRRLLHFLLCCRHLGAMNSLFDSLAGLSRRLLCSAHKDMQALPRTWVHSLLLLLLPPSLAGPQNEAFKSASPAGTSAEIRGGSTDLVASVPIASEGDVCAASLPPPLRKSASLGLAFVAVLAGEAASADSTLRGGDRCPLLQHAMSILLPLAEGRFDSFFPSIEEAYAHRAHCLNVVRAVIRSGALSCSIACVSLLPPEEAIAALEANQRTEIPPFDRNQLAAGGASTDSGDAAADEARGRHVDEKEMANRNAGIKGNGTLVGNGAPLPALALAAAVRSSNSTSYFPLRNAATLLLVASVKRLAGKDNDSLHVPTFPLYSFCSGAQQRSSLNPSLAEAQIDLPFLQSAGVLPILLRTLQGAVNPRHPWTYFVDVEGEHCRAQGEGSARTKGSGSNSPLASAAPSTATRGAIQGPGEQTTGEEVNGKTPGQKRIQTSDRDLDEAHESRAQEGDEDQGALVAVLLLVSRLDFASAVSEGPRLASLLSSEAPCTSVDDSNETDGPVYGRGAQASSSAGLPSSPMWLLRLLTALRTHLTGAHFHTRLLAARALANYAMQEARLQGPQALLLGLQAAALSAAHSHATSNTTCGLLLLSLELLQRPEVAAWLEQTARNPVGVHAAVHRHENEAGREALAAAASGGGVSRKVGDDAPRAARSIDASAFASDFLRCMQRICSHAPAPLNRLLGLQAVQALAIHLATVAEASSEAAGGSGASRRRACDGSTGSDGLEAEAAGSLSGYGAVRGCTDAPTRMGDALEAAGSVVACACRYLPPCFARAYSRCGVPSFNGVSLERLLMGRGSITEIRLEKTQPSCDGSRHCLLCRLGGVDASRARAASSNSLRAGASWRTALAVPLQTVAVCGLVDAAMLTPGPAAAGVRLAAGAVLLHLVQGLELHAQVIEQALRCCRKRLKKGRMCASPLAVGAKGAFACAASDLRLGLQLLWQAVGGAFCTTGRRAQSDREPCGDLEGAFGSSSGSDANSGVKQDSAQASTRDPEDPTCMFSRSRIQSGFSSALRAEALRLLALLAQMLIAANKHENVKEANHVGQCVSEGGPLAGLWPLPEDVAKEAVKLVRTYPHSAPVRKGFLLFGAAVLSSNSRRRAEDARGSDRSGVQTRQEFRELTNAWTACLVACSCPEAEVTLRRAAVQALGIVGLPVPAWQATSEASFPDCCLSDGRAPLSQSERSSHQQSHGGVGASDPSGATRFEEALQIWDAMMTLLQVGASPRSRGGQPACSWEISSGCGSCKRRGLQLAWDVGGDEDGEPVVRAEAIEACTEACSSLADSLVARARAGENAGRSGSGLGDLRAHLVVSALRSAVCSQMPPRGVDSSVLLQLLLDVMVKLFPLNVVANKLWRSICEAAPSIREFCADQLSIHLSARGSTCAARGLQQGQQDRRARARPLFDEEPANLYTEEVLIGQSAARNLLMLFADRALSSPCNPLSTSCCSPSGGDSDVAVAVALSASRAAEGKGSVPFLLECRASSNSTPGSVNQKADAYAMRQQPPEAEKQAYSVTEYQTVMGFAFLANEVTKVAGEVEDVCICLDEVTVQRLVWGDACFALGAGSSANPECSMRERQTGDERSNGLLRMREYQVNQEAQLPHSFRHQADCAADNAAGGRRCAQAVVDASGESDPVCLGNPHCTQQTLFQPVYGALLKASLLLILLPAAVAVSPEALGNASVEGGPGGMGEAKARCTTSQGPSDSAGAPAPNQPCLRTKLEVLCRWIRRLDAKLKTTETGSPAHWVLVALSHRLLALVDAVQSALAKGSAAKCVGNPQSSRDGLATGGRNVSAPQCSQRESPVGHETGERYVEAPELPGTGVRDALTLDRGGTRVNAKRPNAIEAASSLVETLLFLLPGLKRDGAELRCGAV</sequence>
<feature type="region of interest" description="Disordered" evidence="1">
    <location>
        <begin position="525"/>
        <end position="573"/>
    </location>
</feature>
<feature type="compositionally biased region" description="Basic and acidic residues" evidence="1">
    <location>
        <begin position="1251"/>
        <end position="1264"/>
    </location>
</feature>
<dbReference type="PANTHER" id="PTHR14387:SF0">
    <property type="entry name" value="DUF2428 DOMAIN-CONTAINING PROTEIN"/>
    <property type="match status" value="1"/>
</dbReference>
<feature type="compositionally biased region" description="Low complexity" evidence="1">
    <location>
        <begin position="1983"/>
        <end position="2002"/>
    </location>
</feature>
<feature type="compositionally biased region" description="Low complexity" evidence="1">
    <location>
        <begin position="3395"/>
        <end position="3406"/>
    </location>
</feature>
<feature type="compositionally biased region" description="Basic and acidic residues" evidence="1">
    <location>
        <begin position="1499"/>
        <end position="1515"/>
    </location>
</feature>
<dbReference type="InParanoid" id="F0VBI4"/>
<feature type="compositionally biased region" description="Low complexity" evidence="1">
    <location>
        <begin position="165"/>
        <end position="207"/>
    </location>
</feature>
<feature type="region of interest" description="Disordered" evidence="1">
    <location>
        <begin position="2597"/>
        <end position="2668"/>
    </location>
</feature>
<feature type="compositionally biased region" description="Basic and acidic residues" evidence="1">
    <location>
        <begin position="331"/>
        <end position="348"/>
    </location>
</feature>
<feature type="compositionally biased region" description="Basic and acidic residues" evidence="1">
    <location>
        <begin position="2143"/>
        <end position="2155"/>
    </location>
</feature>
<feature type="domain" description="DUF2428" evidence="2">
    <location>
        <begin position="2192"/>
        <end position="2266"/>
    </location>
</feature>
<feature type="region of interest" description="Disordered" evidence="1">
    <location>
        <begin position="161"/>
        <end position="210"/>
    </location>
</feature>
<feature type="region of interest" description="Disordered" evidence="1">
    <location>
        <begin position="2432"/>
        <end position="2458"/>
    </location>
</feature>
<evidence type="ECO:0000256" key="1">
    <source>
        <dbReference type="SAM" id="MobiDB-lite"/>
    </source>
</evidence>
<dbReference type="OMA" id="PANLYTE"/>
<feature type="region of interest" description="Disordered" evidence="1">
    <location>
        <begin position="799"/>
        <end position="836"/>
    </location>
</feature>
<dbReference type="InterPro" id="IPR051954">
    <property type="entry name" value="tRNA_methyltransferase_THADA"/>
</dbReference>
<evidence type="ECO:0000313" key="3">
    <source>
        <dbReference type="EMBL" id="CBZ50968.1"/>
    </source>
</evidence>
<feature type="region of interest" description="Disordered" evidence="1">
    <location>
        <begin position="2704"/>
        <end position="2731"/>
    </location>
</feature>
<dbReference type="VEuPathDB" id="ToxoDB:NCLIV_040430"/>
<feature type="region of interest" description="Disordered" evidence="1">
    <location>
        <begin position="3900"/>
        <end position="3925"/>
    </location>
</feature>
<dbReference type="GO" id="GO:0005829">
    <property type="term" value="C:cytosol"/>
    <property type="evidence" value="ECO:0007669"/>
    <property type="project" value="TreeGrafter"/>
</dbReference>
<feature type="region of interest" description="Disordered" evidence="1">
    <location>
        <begin position="1477"/>
        <end position="1535"/>
    </location>
</feature>
<feature type="region of interest" description="Disordered" evidence="1">
    <location>
        <begin position="3392"/>
        <end position="3416"/>
    </location>
</feature>
<proteinExistence type="predicted"/>
<feature type="compositionally biased region" description="Basic and acidic residues" evidence="1">
    <location>
        <begin position="2649"/>
        <end position="2665"/>
    </location>
</feature>
<feature type="region of interest" description="Disordered" evidence="1">
    <location>
        <begin position="1967"/>
        <end position="2002"/>
    </location>
</feature>
<feature type="compositionally biased region" description="Basic and acidic residues" evidence="1">
    <location>
        <begin position="1805"/>
        <end position="1814"/>
    </location>
</feature>
<feature type="region of interest" description="Disordered" evidence="1">
    <location>
        <begin position="3988"/>
        <end position="4021"/>
    </location>
</feature>
<feature type="region of interest" description="Disordered" evidence="1">
    <location>
        <begin position="3169"/>
        <end position="3213"/>
    </location>
</feature>
<feature type="compositionally biased region" description="Basic and acidic residues" evidence="1">
    <location>
        <begin position="664"/>
        <end position="676"/>
    </location>
</feature>
<dbReference type="GeneID" id="13439954"/>
<keyword evidence="4" id="KW-1185">Reference proteome</keyword>
<dbReference type="OrthoDB" id="331037at2759"/>
<evidence type="ECO:0000259" key="2">
    <source>
        <dbReference type="Pfam" id="PF10350"/>
    </source>
</evidence>
<feature type="region of interest" description="Disordered" evidence="1">
    <location>
        <begin position="289"/>
        <end position="348"/>
    </location>
</feature>
<reference evidence="4" key="1">
    <citation type="journal article" date="2012" name="PLoS Pathog.">
        <title>Comparative genomics of the apicomplexan parasites Toxoplasma gondii and Neospora caninum: Coccidia differing in host range and transmission strategy.</title>
        <authorList>
            <person name="Reid A.J."/>
            <person name="Vermont S.J."/>
            <person name="Cotton J.A."/>
            <person name="Harris D."/>
            <person name="Hill-Cawthorne G.A."/>
            <person name="Konen-Waisman S."/>
            <person name="Latham S.M."/>
            <person name="Mourier T."/>
            <person name="Norton R."/>
            <person name="Quail M.A."/>
            <person name="Sanders M."/>
            <person name="Shanmugam D."/>
            <person name="Sohal A."/>
            <person name="Wasmuth J.D."/>
            <person name="Brunk B."/>
            <person name="Grigg M.E."/>
            <person name="Howard J.C."/>
            <person name="Parkinson J."/>
            <person name="Roos D.S."/>
            <person name="Trees A.J."/>
            <person name="Berriman M."/>
            <person name="Pain A."/>
            <person name="Wastling J.M."/>
        </authorList>
    </citation>
    <scope>NUCLEOTIDE SEQUENCE [LARGE SCALE GENOMIC DNA]</scope>
    <source>
        <strain evidence="4">Liverpool</strain>
    </source>
</reference>
<protein>
    <recommendedName>
        <fullName evidence="2">DUF2428 domain-containing protein</fullName>
    </recommendedName>
</protein>
<feature type="region of interest" description="Disordered" evidence="1">
    <location>
        <begin position="1794"/>
        <end position="1840"/>
    </location>
</feature>
<dbReference type="RefSeq" id="XP_003881001.1">
    <property type="nucleotide sequence ID" value="XM_003880952.1"/>
</dbReference>
<feature type="compositionally biased region" description="Basic and acidic residues" evidence="1">
    <location>
        <begin position="2084"/>
        <end position="2094"/>
    </location>
</feature>
<gene>
    <name evidence="3" type="ORF">NCLIV_040430</name>
</gene>
<dbReference type="EMBL" id="FR823385">
    <property type="protein sequence ID" value="CBZ50968.1"/>
    <property type="molecule type" value="Genomic_DNA"/>
</dbReference>
<feature type="region of interest" description="Disordered" evidence="1">
    <location>
        <begin position="2082"/>
        <end position="2101"/>
    </location>
</feature>
<feature type="compositionally biased region" description="Basic and acidic residues" evidence="1">
    <location>
        <begin position="1010"/>
        <end position="1019"/>
    </location>
</feature>
<dbReference type="eggNOG" id="ENOG502R003">
    <property type="taxonomic scope" value="Eukaryota"/>
</dbReference>
<dbReference type="Proteomes" id="UP000007494">
    <property type="component" value="Chromosome IX"/>
</dbReference>
<dbReference type="GO" id="GO:0030488">
    <property type="term" value="P:tRNA methylation"/>
    <property type="evidence" value="ECO:0007669"/>
    <property type="project" value="TreeGrafter"/>
</dbReference>
<feature type="compositionally biased region" description="Low complexity" evidence="1">
    <location>
        <begin position="2437"/>
        <end position="2448"/>
    </location>
</feature>
<name>F0VBI4_NEOCL</name>
<feature type="compositionally biased region" description="Basic and acidic residues" evidence="1">
    <location>
        <begin position="1697"/>
        <end position="1712"/>
    </location>
</feature>
<feature type="compositionally biased region" description="Basic and acidic residues" evidence="1">
    <location>
        <begin position="1831"/>
        <end position="1840"/>
    </location>
</feature>